<dbReference type="InterPro" id="IPR004358">
    <property type="entry name" value="Sig_transdc_His_kin-like_C"/>
</dbReference>
<dbReference type="CDD" id="cd00156">
    <property type="entry name" value="REC"/>
    <property type="match status" value="1"/>
</dbReference>
<dbReference type="EC" id="2.7.13.3" evidence="2"/>
<feature type="transmembrane region" description="Helical" evidence="8">
    <location>
        <begin position="114"/>
        <end position="132"/>
    </location>
</feature>
<feature type="transmembrane region" description="Helical" evidence="8">
    <location>
        <begin position="369"/>
        <end position="388"/>
    </location>
</feature>
<dbReference type="OrthoDB" id="9810730at2"/>
<feature type="domain" description="Histidine kinase" evidence="9">
    <location>
        <begin position="688"/>
        <end position="904"/>
    </location>
</feature>
<sequence>MKKLRRIPSLDAVPPRQVKKIRRDYKSWVANETLEDYALRYTAREFRKWSIFRVANTALGAISFLALEAIGAALTVAYGFINTFWACLAASILIFLTSLPIAHYGAKYNLDMDLLTRGAGFGYIGSTITSLIYASFTFIFFAIEAAIMAQALNLYLGLPMTPSYLFSALIVLPLVGYGITLISRLQLWTQPIWLILLFLPYISILWKDPTIFDRLLSFGGNLGIPEFNLLAFGAATSVVLALIAQIGEQVDYLRFMPQKDKSNKHAWNFGVLLAGPGWIILGMFKLLAGGLLAYLALSSGISLAQAVQPAVFYELGFSYVFNSPAVVLFAATLFVVISQIKINVTNAYAGSLAWSNFFARLTHSHPGRVVWLIFNVLIAVMLMEFGVFEALGNVLGIYSNVAISWVGAIVADLIINKPLGLSPPGIEFKRAYLYDINPVGIGALLIASTLSIIAFSGWFGPWAEAFSAFIALGSAFITAPLIAWLTKGRYYIARTADELGDKKILRCVVCENDYETEDMAMCPAYRGTICSLCCTLDARCHDMCRPKAGLLEQFTAMLSRLLPKTLARHINTRIGYYLLLILISGLALGTTLLFFYLQQLSSMPPDDLAIFRMLLIKLFVALFALTAIGGWWLALTLESRYVAQDESNRQTHLLMNEIEAHLKTDVQLQKAIKAAESANQAKSRYMAGISHELRTPLNCILGYAQIVEHDPAVPRQRREEMKVIRRSGEHLISLINGLLDMAKIEAGKLTIEPEEVHFPQFVAQLADMFRLQAQEKRIQFNFEVVDELPPVVRVDKKRLGQILINILGNAIKFTERGHVTFRISYRSELARFEIEDTGIGITESDRKRIFLPFERGSNATGNAASAGLGLTIASMLATLMGGELTVHEREGGGSRFQLRLLLTAVRNPRPQPMDTPSNILGYRGPKRRILIVDDQQSDREFLHSVLSALGFFVIQAESGITGLRQAAAHPPDLIILDINMTDIDGWETARLLRANGISMAPILIVSADVLDRGKPNMEDIGIDDFIAKPVEIPLLLQRIHDKLHLNWITSGQEQLTAQATATQQQLAEPAPKIAPTAPAPTSTDPADTAPDANVEGETLGGSNQPNVDALPDAAALNALRELGTMGYVQGILEQLDELEQLRPDLAEMVRPLRTSIQQFHLGEYMRLLNQIEAKHEPT</sequence>
<dbReference type="PANTHER" id="PTHR43047:SF64">
    <property type="entry name" value="HISTIDINE KINASE CONTAINING CHEY-HOMOLOGOUS RECEIVER DOMAIN AND PAS DOMAIN-RELATED"/>
    <property type="match status" value="1"/>
</dbReference>
<dbReference type="Gene3D" id="3.40.50.2300">
    <property type="match status" value="1"/>
</dbReference>
<feature type="transmembrane region" description="Helical" evidence="8">
    <location>
        <begin position="609"/>
        <end position="634"/>
    </location>
</feature>
<comment type="catalytic activity">
    <reaction evidence="1">
        <text>ATP + protein L-histidine = ADP + protein N-phospho-L-histidine.</text>
        <dbReference type="EC" id="2.7.13.3"/>
    </reaction>
</comment>
<evidence type="ECO:0000256" key="4">
    <source>
        <dbReference type="ARBA" id="ARBA00022679"/>
    </source>
</evidence>
<evidence type="ECO:0000256" key="1">
    <source>
        <dbReference type="ARBA" id="ARBA00000085"/>
    </source>
</evidence>
<evidence type="ECO:0000256" key="2">
    <source>
        <dbReference type="ARBA" id="ARBA00012438"/>
    </source>
</evidence>
<evidence type="ECO:0000256" key="7">
    <source>
        <dbReference type="SAM" id="MobiDB-lite"/>
    </source>
</evidence>
<protein>
    <recommendedName>
        <fullName evidence="2">histidine kinase</fullName>
        <ecNumber evidence="2">2.7.13.3</ecNumber>
    </recommendedName>
</protein>
<dbReference type="KEGG" id="hna:Hneap_1586"/>
<dbReference type="SMART" id="SM00388">
    <property type="entry name" value="HisKA"/>
    <property type="match status" value="1"/>
</dbReference>
<dbReference type="InterPro" id="IPR011006">
    <property type="entry name" value="CheY-like_superfamily"/>
</dbReference>
<evidence type="ECO:0000256" key="6">
    <source>
        <dbReference type="PROSITE-ProRule" id="PRU00169"/>
    </source>
</evidence>
<feature type="transmembrane region" description="Helical" evidence="8">
    <location>
        <begin position="266"/>
        <end position="284"/>
    </location>
</feature>
<dbReference type="EMBL" id="CP001801">
    <property type="protein sequence ID" value="ACX96416.1"/>
    <property type="molecule type" value="Genomic_DNA"/>
</dbReference>
<keyword evidence="8" id="KW-0812">Transmembrane</keyword>
<feature type="transmembrane region" description="Helical" evidence="8">
    <location>
        <begin position="436"/>
        <end position="459"/>
    </location>
</feature>
<dbReference type="eggNOG" id="COG2205">
    <property type="taxonomic scope" value="Bacteria"/>
</dbReference>
<dbReference type="InterPro" id="IPR003661">
    <property type="entry name" value="HisK_dim/P_dom"/>
</dbReference>
<dbReference type="Gene3D" id="1.10.4160.10">
    <property type="entry name" value="Hydantoin permease"/>
    <property type="match status" value="1"/>
</dbReference>
<keyword evidence="12" id="KW-1185">Reference proteome</keyword>
<dbReference type="PRINTS" id="PR00344">
    <property type="entry name" value="BCTRLSENSOR"/>
</dbReference>
<dbReference type="STRING" id="555778.Hneap_1586"/>
<feature type="transmembrane region" description="Helical" evidence="8">
    <location>
        <begin position="394"/>
        <end position="415"/>
    </location>
</feature>
<evidence type="ECO:0000259" key="10">
    <source>
        <dbReference type="PROSITE" id="PS50110"/>
    </source>
</evidence>
<dbReference type="Pfam" id="PF00072">
    <property type="entry name" value="Response_reg"/>
    <property type="match status" value="1"/>
</dbReference>
<feature type="transmembrane region" description="Helical" evidence="8">
    <location>
        <begin position="465"/>
        <end position="485"/>
    </location>
</feature>
<accession>D0L143</accession>
<dbReference type="InterPro" id="IPR036097">
    <property type="entry name" value="HisK_dim/P_sf"/>
</dbReference>
<evidence type="ECO:0000256" key="8">
    <source>
        <dbReference type="SAM" id="Phobius"/>
    </source>
</evidence>
<keyword evidence="3 6" id="KW-0597">Phosphoprotein</keyword>
<dbReference type="InterPro" id="IPR001789">
    <property type="entry name" value="Sig_transdc_resp-reg_receiver"/>
</dbReference>
<feature type="transmembrane region" description="Helical" evidence="8">
    <location>
        <begin position="163"/>
        <end position="182"/>
    </location>
</feature>
<evidence type="ECO:0000259" key="9">
    <source>
        <dbReference type="PROSITE" id="PS50109"/>
    </source>
</evidence>
<dbReference type="Gene3D" id="1.10.287.130">
    <property type="match status" value="1"/>
</dbReference>
<dbReference type="Proteomes" id="UP000009102">
    <property type="component" value="Chromosome"/>
</dbReference>
<dbReference type="CDD" id="cd00082">
    <property type="entry name" value="HisKA"/>
    <property type="match status" value="1"/>
</dbReference>
<evidence type="ECO:0000313" key="11">
    <source>
        <dbReference type="EMBL" id="ACX96416.1"/>
    </source>
</evidence>
<feature type="transmembrane region" description="Helical" evidence="8">
    <location>
        <begin position="319"/>
        <end position="337"/>
    </location>
</feature>
<evidence type="ECO:0000313" key="12">
    <source>
        <dbReference type="Proteomes" id="UP000009102"/>
    </source>
</evidence>
<dbReference type="RefSeq" id="WP_012824450.1">
    <property type="nucleotide sequence ID" value="NC_013422.1"/>
</dbReference>
<dbReference type="CDD" id="cd16922">
    <property type="entry name" value="HATPase_EvgS-ArcB-TorS-like"/>
    <property type="match status" value="1"/>
</dbReference>
<proteinExistence type="predicted"/>
<dbReference type="SUPFAM" id="SSF55874">
    <property type="entry name" value="ATPase domain of HSP90 chaperone/DNA topoisomerase II/histidine kinase"/>
    <property type="match status" value="1"/>
</dbReference>
<dbReference type="SUPFAM" id="SSF47384">
    <property type="entry name" value="Homodimeric domain of signal transducing histidine kinase"/>
    <property type="match status" value="1"/>
</dbReference>
<keyword evidence="8" id="KW-1133">Transmembrane helix</keyword>
<dbReference type="PROSITE" id="PS50110">
    <property type="entry name" value="RESPONSE_REGULATORY"/>
    <property type="match status" value="1"/>
</dbReference>
<keyword evidence="5 11" id="KW-0418">Kinase</keyword>
<feature type="region of interest" description="Disordered" evidence="7">
    <location>
        <begin position="1058"/>
        <end position="1108"/>
    </location>
</feature>
<dbReference type="SMART" id="SM00387">
    <property type="entry name" value="HATPase_c"/>
    <property type="match status" value="1"/>
</dbReference>
<reference evidence="11 12" key="1">
    <citation type="submission" date="2009-10" db="EMBL/GenBank/DDBJ databases">
        <title>Complete sequence of Halothiobacillus neapolitanus c2.</title>
        <authorList>
            <consortium name="US DOE Joint Genome Institute"/>
            <person name="Lucas S."/>
            <person name="Copeland A."/>
            <person name="Lapidus A."/>
            <person name="Glavina del Rio T."/>
            <person name="Tice H."/>
            <person name="Bruce D."/>
            <person name="Goodwin L."/>
            <person name="Pitluck S."/>
            <person name="Davenport K."/>
            <person name="Brettin T."/>
            <person name="Detter J.C."/>
            <person name="Han C."/>
            <person name="Tapia R."/>
            <person name="Larimer F."/>
            <person name="Land M."/>
            <person name="Hauser L."/>
            <person name="Kyrpides N."/>
            <person name="Mikhailova N."/>
            <person name="Kerfeld C."/>
            <person name="Cannon G."/>
            <person name="Heinhort S."/>
        </authorList>
    </citation>
    <scope>NUCLEOTIDE SEQUENCE [LARGE SCALE GENOMIC DNA]</scope>
    <source>
        <strain evidence="12">ATCC 23641 / c2</strain>
    </source>
</reference>
<feature type="transmembrane region" description="Helical" evidence="8">
    <location>
        <begin position="574"/>
        <end position="597"/>
    </location>
</feature>
<keyword evidence="8" id="KW-0472">Membrane</keyword>
<feature type="transmembrane region" description="Helical" evidence="8">
    <location>
        <begin position="188"/>
        <end position="206"/>
    </location>
</feature>
<evidence type="ECO:0000256" key="5">
    <source>
        <dbReference type="ARBA" id="ARBA00022777"/>
    </source>
</evidence>
<dbReference type="eggNOG" id="COG0745">
    <property type="taxonomic scope" value="Bacteria"/>
</dbReference>
<gene>
    <name evidence="11" type="ordered locus">Hneap_1586</name>
</gene>
<feature type="compositionally biased region" description="Low complexity" evidence="7">
    <location>
        <begin position="1058"/>
        <end position="1092"/>
    </location>
</feature>
<dbReference type="HOGENOM" id="CLU_008084_1_0_6"/>
<dbReference type="Gene3D" id="3.30.565.10">
    <property type="entry name" value="Histidine kinase-like ATPase, C-terminal domain"/>
    <property type="match status" value="1"/>
</dbReference>
<keyword evidence="4" id="KW-0808">Transferase</keyword>
<dbReference type="SMART" id="SM00448">
    <property type="entry name" value="REC"/>
    <property type="match status" value="1"/>
</dbReference>
<feature type="transmembrane region" description="Helical" evidence="8">
    <location>
        <begin position="83"/>
        <end position="102"/>
    </location>
</feature>
<feature type="transmembrane region" description="Helical" evidence="8">
    <location>
        <begin position="54"/>
        <end position="77"/>
    </location>
</feature>
<dbReference type="eggNOG" id="COG1457">
    <property type="taxonomic scope" value="Bacteria"/>
</dbReference>
<dbReference type="InterPro" id="IPR036890">
    <property type="entry name" value="HATPase_C_sf"/>
</dbReference>
<feature type="modified residue" description="4-aspartylphosphate" evidence="6">
    <location>
        <position position="977"/>
    </location>
</feature>
<organism evidence="11 12">
    <name type="scientific">Halothiobacillus neapolitanus (strain ATCC 23641 / DSM 15147 / CIP 104769 / NCIMB 8539 / c2)</name>
    <name type="common">Thiobacillus neapolitanus</name>
    <dbReference type="NCBI Taxonomy" id="555778"/>
    <lineage>
        <taxon>Bacteria</taxon>
        <taxon>Pseudomonadati</taxon>
        <taxon>Pseudomonadota</taxon>
        <taxon>Gammaproteobacteria</taxon>
        <taxon>Chromatiales</taxon>
        <taxon>Halothiobacillaceae</taxon>
        <taxon>Halothiobacillus</taxon>
    </lineage>
</organism>
<feature type="transmembrane region" description="Helical" evidence="8">
    <location>
        <begin position="227"/>
        <end position="246"/>
    </location>
</feature>
<feature type="domain" description="Response regulatory" evidence="10">
    <location>
        <begin position="928"/>
        <end position="1043"/>
    </location>
</feature>
<dbReference type="InterPro" id="IPR003594">
    <property type="entry name" value="HATPase_dom"/>
</dbReference>
<dbReference type="PROSITE" id="PS50109">
    <property type="entry name" value="HIS_KIN"/>
    <property type="match status" value="1"/>
</dbReference>
<dbReference type="InterPro" id="IPR005467">
    <property type="entry name" value="His_kinase_dom"/>
</dbReference>
<evidence type="ECO:0000256" key="3">
    <source>
        <dbReference type="ARBA" id="ARBA00022553"/>
    </source>
</evidence>
<dbReference type="SUPFAM" id="SSF52172">
    <property type="entry name" value="CheY-like"/>
    <property type="match status" value="1"/>
</dbReference>
<dbReference type="GO" id="GO:0000155">
    <property type="term" value="F:phosphorelay sensor kinase activity"/>
    <property type="evidence" value="ECO:0007669"/>
    <property type="project" value="InterPro"/>
</dbReference>
<dbReference type="AlphaFoldDB" id="D0L143"/>
<dbReference type="PANTHER" id="PTHR43047">
    <property type="entry name" value="TWO-COMPONENT HISTIDINE PROTEIN KINASE"/>
    <property type="match status" value="1"/>
</dbReference>
<name>D0L143_HALNC</name>
<dbReference type="Pfam" id="PF02518">
    <property type="entry name" value="HATPase_c"/>
    <property type="match status" value="1"/>
</dbReference>
<dbReference type="Pfam" id="PF00512">
    <property type="entry name" value="HisKA"/>
    <property type="match status" value="1"/>
</dbReference>